<organism evidence="1">
    <name type="scientific">marine sediment metagenome</name>
    <dbReference type="NCBI Taxonomy" id="412755"/>
    <lineage>
        <taxon>unclassified sequences</taxon>
        <taxon>metagenomes</taxon>
        <taxon>ecological metagenomes</taxon>
    </lineage>
</organism>
<evidence type="ECO:0008006" key="2">
    <source>
        <dbReference type="Google" id="ProtNLM"/>
    </source>
</evidence>
<dbReference type="SUPFAM" id="SSF144052">
    <property type="entry name" value="Thermophilic metalloprotease-like"/>
    <property type="match status" value="1"/>
</dbReference>
<evidence type="ECO:0000313" key="1">
    <source>
        <dbReference type="EMBL" id="GAI26697.1"/>
    </source>
</evidence>
<name>X1M512_9ZZZZ</name>
<sequence length="120" mass="13271">MHGSLIGARIAVETCMSVKSGERVLIVTDPPRRKIAEALLEAVRIVGGKTMLICMPTGTKHGEEPPKLVADAMRTADIVFAPTTYSLTHPQSYRHFMDENLFHHINIKIENTHVPNALTD</sequence>
<reference evidence="1" key="1">
    <citation type="journal article" date="2014" name="Front. Microbiol.">
        <title>High frequency of phylogenetically diverse reductive dehalogenase-homologous genes in deep subseafloor sedimentary metagenomes.</title>
        <authorList>
            <person name="Kawai M."/>
            <person name="Futagami T."/>
            <person name="Toyoda A."/>
            <person name="Takaki Y."/>
            <person name="Nishi S."/>
            <person name="Hori S."/>
            <person name="Arai W."/>
            <person name="Tsubouchi T."/>
            <person name="Morono Y."/>
            <person name="Uchiyama I."/>
            <person name="Ito T."/>
            <person name="Fujiyama A."/>
            <person name="Inagaki F."/>
            <person name="Takami H."/>
        </authorList>
    </citation>
    <scope>NUCLEOTIDE SEQUENCE</scope>
    <source>
        <strain evidence="1">Expedition CK06-06</strain>
    </source>
</reference>
<proteinExistence type="predicted"/>
<dbReference type="EMBL" id="BARV01015085">
    <property type="protein sequence ID" value="GAI26697.1"/>
    <property type="molecule type" value="Genomic_DNA"/>
</dbReference>
<dbReference type="Gene3D" id="3.40.50.1360">
    <property type="match status" value="1"/>
</dbReference>
<accession>X1M512</accession>
<feature type="non-terminal residue" evidence="1">
    <location>
        <position position="120"/>
    </location>
</feature>
<comment type="caution">
    <text evidence="1">The sequence shown here is derived from an EMBL/GenBank/DDBJ whole genome shotgun (WGS) entry which is preliminary data.</text>
</comment>
<gene>
    <name evidence="1" type="ORF">S06H3_26142</name>
</gene>
<dbReference type="AlphaFoldDB" id="X1M512"/>
<protein>
    <recommendedName>
        <fullName evidence="2">Aminopeptidase</fullName>
    </recommendedName>
</protein>